<sequence>MSAQKIPTAQKIPVDEEEVNFEDEYGEEPICFIIPKYIIEPMKDLSNRLANFKKEIDVMDTKLNQILKDAEEGQEDLMRQFQDESEKFSKLREEYSKLKNSEKNQYMILVRTENHPQDQVEVFIASPKMHSFQSHQAGRYSKKFDIKEKYVSAALYPKIQAELKSCSFISSWNDRSKSFWCKKDCLQDVLDIVKYNIAEFRLLDEMRCLAELRKSSGEQ</sequence>
<evidence type="ECO:0000313" key="3">
    <source>
        <dbReference type="Proteomes" id="UP001470230"/>
    </source>
</evidence>
<name>A0ABR2GSK7_9EUKA</name>
<reference evidence="2 3" key="1">
    <citation type="submission" date="2024-04" db="EMBL/GenBank/DDBJ databases">
        <title>Tritrichomonas musculus Genome.</title>
        <authorList>
            <person name="Alves-Ferreira E."/>
            <person name="Grigg M."/>
            <person name="Lorenzi H."/>
            <person name="Galac M."/>
        </authorList>
    </citation>
    <scope>NUCLEOTIDE SEQUENCE [LARGE SCALE GENOMIC DNA]</scope>
    <source>
        <strain evidence="2 3">EAF2021</strain>
    </source>
</reference>
<organism evidence="2 3">
    <name type="scientific">Tritrichomonas musculus</name>
    <dbReference type="NCBI Taxonomy" id="1915356"/>
    <lineage>
        <taxon>Eukaryota</taxon>
        <taxon>Metamonada</taxon>
        <taxon>Parabasalia</taxon>
        <taxon>Tritrichomonadida</taxon>
        <taxon>Tritrichomonadidae</taxon>
        <taxon>Tritrichomonas</taxon>
    </lineage>
</organism>
<keyword evidence="1" id="KW-0175">Coiled coil</keyword>
<accession>A0ABR2GSK7</accession>
<proteinExistence type="predicted"/>
<protein>
    <submittedName>
        <fullName evidence="2">Uncharacterized protein</fullName>
    </submittedName>
</protein>
<keyword evidence="3" id="KW-1185">Reference proteome</keyword>
<evidence type="ECO:0000313" key="2">
    <source>
        <dbReference type="EMBL" id="KAK8836918.1"/>
    </source>
</evidence>
<comment type="caution">
    <text evidence="2">The sequence shown here is derived from an EMBL/GenBank/DDBJ whole genome shotgun (WGS) entry which is preliminary data.</text>
</comment>
<feature type="coiled-coil region" evidence="1">
    <location>
        <begin position="42"/>
        <end position="101"/>
    </location>
</feature>
<evidence type="ECO:0000256" key="1">
    <source>
        <dbReference type="SAM" id="Coils"/>
    </source>
</evidence>
<dbReference type="EMBL" id="JAPFFF010000063">
    <property type="protein sequence ID" value="KAK8836918.1"/>
    <property type="molecule type" value="Genomic_DNA"/>
</dbReference>
<gene>
    <name evidence="2" type="ORF">M9Y10_037444</name>
</gene>
<dbReference type="Proteomes" id="UP001470230">
    <property type="component" value="Unassembled WGS sequence"/>
</dbReference>